<dbReference type="AlphaFoldDB" id="A0AA44EN86"/>
<evidence type="ECO:0000313" key="3">
    <source>
        <dbReference type="Proteomes" id="UP001155820"/>
    </source>
</evidence>
<feature type="transmembrane region" description="Helical" evidence="1">
    <location>
        <begin position="43"/>
        <end position="65"/>
    </location>
</feature>
<keyword evidence="1" id="KW-0472">Membrane</keyword>
<keyword evidence="3" id="KW-1185">Reference proteome</keyword>
<dbReference type="Proteomes" id="UP001155820">
    <property type="component" value="Unassembled WGS sequence"/>
</dbReference>
<sequence>MQKAGGIIALIAGIFGILAAVITLFVGGIGAGLEADGASTVVGLGWGGILFSFLTIIFGAVAMGATSKTPGALLIVSAILGAVLGGTLVAIFMALAFIGGILAVFGAKKATVAEAK</sequence>
<dbReference type="RefSeq" id="WP_125270140.1">
    <property type="nucleotide sequence ID" value="NZ_DAISMG010000002.1"/>
</dbReference>
<feature type="transmembrane region" description="Helical" evidence="1">
    <location>
        <begin position="72"/>
        <end position="105"/>
    </location>
</feature>
<evidence type="ECO:0008006" key="4">
    <source>
        <dbReference type="Google" id="ProtNLM"/>
    </source>
</evidence>
<dbReference type="EMBL" id="JABRWM010000006">
    <property type="protein sequence ID" value="NRF21944.1"/>
    <property type="molecule type" value="Genomic_DNA"/>
</dbReference>
<reference evidence="2" key="1">
    <citation type="submission" date="2019-07" db="EMBL/GenBank/DDBJ databases">
        <title>FDA dAtabase for Regulatory Grade micrObial Sequences (FDA-ARGOS): Supporting development and validation of Infectious Disease Dx tests.</title>
        <authorList>
            <person name="Bachman M."/>
            <person name="Young C."/>
            <person name="Tallon L."/>
            <person name="Sadzewicz L."/>
            <person name="Vavikolanu K."/>
            <person name="Mehta A."/>
            <person name="Aluvathingal J."/>
            <person name="Nadendla S."/>
            <person name="Nandy P."/>
            <person name="Geyer C."/>
            <person name="Yan Y."/>
            <person name="Sichtig H."/>
        </authorList>
    </citation>
    <scope>NUCLEOTIDE SEQUENCE</scope>
    <source>
        <strain evidence="2">FDAARGOS_618</strain>
    </source>
</reference>
<keyword evidence="1" id="KW-0812">Transmembrane</keyword>
<evidence type="ECO:0000313" key="2">
    <source>
        <dbReference type="EMBL" id="NRF21944.1"/>
    </source>
</evidence>
<feature type="transmembrane region" description="Helical" evidence="1">
    <location>
        <begin position="7"/>
        <end position="31"/>
    </location>
</feature>
<protein>
    <recommendedName>
        <fullName evidence="4">DUF4064 domain-containing protein</fullName>
    </recommendedName>
</protein>
<gene>
    <name evidence="2" type="ORF">FOB26_23080</name>
</gene>
<evidence type="ECO:0000256" key="1">
    <source>
        <dbReference type="SAM" id="Phobius"/>
    </source>
</evidence>
<organism evidence="2 3">
    <name type="scientific">Agrobacterium pusense</name>
    <dbReference type="NCBI Taxonomy" id="648995"/>
    <lineage>
        <taxon>Bacteria</taxon>
        <taxon>Pseudomonadati</taxon>
        <taxon>Pseudomonadota</taxon>
        <taxon>Alphaproteobacteria</taxon>
        <taxon>Hyphomicrobiales</taxon>
        <taxon>Rhizobiaceae</taxon>
        <taxon>Rhizobium/Agrobacterium group</taxon>
        <taxon>Agrobacterium</taxon>
    </lineage>
</organism>
<accession>A0AA44EN86</accession>
<comment type="caution">
    <text evidence="2">The sequence shown here is derived from an EMBL/GenBank/DDBJ whole genome shotgun (WGS) entry which is preliminary data.</text>
</comment>
<name>A0AA44EN86_9HYPH</name>
<proteinExistence type="predicted"/>
<keyword evidence="1" id="KW-1133">Transmembrane helix</keyword>